<dbReference type="Pfam" id="PF00046">
    <property type="entry name" value="Homeodomain"/>
    <property type="match status" value="1"/>
</dbReference>
<evidence type="ECO:0000256" key="9">
    <source>
        <dbReference type="PROSITE-ProRule" id="PRU00108"/>
    </source>
</evidence>
<comment type="subcellular location">
    <subcellularLocation>
        <location evidence="1 9 10">Nucleus</location>
    </subcellularLocation>
</comment>
<evidence type="ECO:0000313" key="13">
    <source>
        <dbReference type="EMBL" id="OEL22329.1"/>
    </source>
</evidence>
<dbReference type="GO" id="GO:0003677">
    <property type="term" value="F:DNA binding"/>
    <property type="evidence" value="ECO:0007669"/>
    <property type="project" value="UniProtKB-UniRule"/>
</dbReference>
<evidence type="ECO:0000256" key="10">
    <source>
        <dbReference type="RuleBase" id="RU000682"/>
    </source>
</evidence>
<dbReference type="STRING" id="888268.A0A1E5VB09"/>
<keyword evidence="6" id="KW-0804">Transcription</keyword>
<evidence type="ECO:0000256" key="6">
    <source>
        <dbReference type="ARBA" id="ARBA00023163"/>
    </source>
</evidence>
<evidence type="ECO:0000256" key="4">
    <source>
        <dbReference type="ARBA" id="ARBA00023125"/>
    </source>
</evidence>
<accession>A0A1E5VB09</accession>
<dbReference type="PANTHER" id="PTHR45940">
    <property type="entry name" value="WUSCHEL-RELATED HOMEOBOX 1-RELATED"/>
    <property type="match status" value="1"/>
</dbReference>
<protein>
    <submittedName>
        <fullName evidence="13">WUSCHEL-related homeobox 9</fullName>
    </submittedName>
</protein>
<dbReference type="InterPro" id="IPR009057">
    <property type="entry name" value="Homeodomain-like_sf"/>
</dbReference>
<dbReference type="OrthoDB" id="1845355at2759"/>
<evidence type="ECO:0000256" key="7">
    <source>
        <dbReference type="ARBA" id="ARBA00023242"/>
    </source>
</evidence>
<comment type="caution">
    <text evidence="13">The sequence shown here is derived from an EMBL/GenBank/DDBJ whole genome shotgun (WGS) entry which is preliminary data.</text>
</comment>
<keyword evidence="3" id="KW-0805">Transcription regulation</keyword>
<keyword evidence="7 9" id="KW-0539">Nucleus</keyword>
<gene>
    <name evidence="13" type="ORF">BAE44_0016649</name>
</gene>
<dbReference type="Gene3D" id="1.10.10.60">
    <property type="entry name" value="Homeodomain-like"/>
    <property type="match status" value="1"/>
</dbReference>
<dbReference type="GO" id="GO:0099402">
    <property type="term" value="P:plant organ development"/>
    <property type="evidence" value="ECO:0007669"/>
    <property type="project" value="InterPro"/>
</dbReference>
<dbReference type="SUPFAM" id="SSF46689">
    <property type="entry name" value="Homeodomain-like"/>
    <property type="match status" value="1"/>
</dbReference>
<feature type="region of interest" description="Disordered" evidence="11">
    <location>
        <begin position="69"/>
        <end position="129"/>
    </location>
</feature>
<name>A0A1E5VB09_9POAL</name>
<evidence type="ECO:0000256" key="2">
    <source>
        <dbReference type="ARBA" id="ARBA00022473"/>
    </source>
</evidence>
<proteinExistence type="inferred from homology"/>
<dbReference type="EMBL" id="LWDX02045655">
    <property type="protein sequence ID" value="OEL22329.1"/>
    <property type="molecule type" value="Genomic_DNA"/>
</dbReference>
<dbReference type="GO" id="GO:0003700">
    <property type="term" value="F:DNA-binding transcription factor activity"/>
    <property type="evidence" value="ECO:0007669"/>
    <property type="project" value="InterPro"/>
</dbReference>
<feature type="compositionally biased region" description="Basic residues" evidence="11">
    <location>
        <begin position="69"/>
        <end position="81"/>
    </location>
</feature>
<dbReference type="CDD" id="cd00086">
    <property type="entry name" value="homeodomain"/>
    <property type="match status" value="1"/>
</dbReference>
<dbReference type="InterPro" id="IPR044555">
    <property type="entry name" value="WUSCHEL-like"/>
</dbReference>
<evidence type="ECO:0000256" key="11">
    <source>
        <dbReference type="SAM" id="MobiDB-lite"/>
    </source>
</evidence>
<keyword evidence="5 9" id="KW-0371">Homeobox</keyword>
<sequence>MMEALSGRVGVKCGRWNPTAEQVKVLTELFRAGLRTPSTEQIQRISTHLSAFGKVESKNVFYWFQNHKARERHHHKKRRRGASSPDSGSGSGSNEEDGRAASHEAAVEAPDLALQPPESKREARSYGHHHRLLTCKHTRTNALGPELDRELDHPDVDIDDDRVHAGYVRDVVEQQAAEALWERPTREVETLDLFPLKSYVDLEAEKVRYVRSSASEQCREFSFFDVAAGRDPPLELRLCSFGP</sequence>
<dbReference type="Proteomes" id="UP000095767">
    <property type="component" value="Unassembled WGS sequence"/>
</dbReference>
<organism evidence="13 14">
    <name type="scientific">Dichanthelium oligosanthes</name>
    <dbReference type="NCBI Taxonomy" id="888268"/>
    <lineage>
        <taxon>Eukaryota</taxon>
        <taxon>Viridiplantae</taxon>
        <taxon>Streptophyta</taxon>
        <taxon>Embryophyta</taxon>
        <taxon>Tracheophyta</taxon>
        <taxon>Spermatophyta</taxon>
        <taxon>Magnoliopsida</taxon>
        <taxon>Liliopsida</taxon>
        <taxon>Poales</taxon>
        <taxon>Poaceae</taxon>
        <taxon>PACMAD clade</taxon>
        <taxon>Panicoideae</taxon>
        <taxon>Panicodae</taxon>
        <taxon>Paniceae</taxon>
        <taxon>Dichantheliinae</taxon>
        <taxon>Dichanthelium</taxon>
    </lineage>
</organism>
<dbReference type="InterPro" id="IPR001356">
    <property type="entry name" value="HD"/>
</dbReference>
<keyword evidence="2" id="KW-0217">Developmental protein</keyword>
<evidence type="ECO:0000259" key="12">
    <source>
        <dbReference type="PROSITE" id="PS50071"/>
    </source>
</evidence>
<keyword evidence="14" id="KW-1185">Reference proteome</keyword>
<keyword evidence="4 9" id="KW-0238">DNA-binding</keyword>
<reference evidence="13 14" key="1">
    <citation type="submission" date="2016-09" db="EMBL/GenBank/DDBJ databases">
        <title>The draft genome of Dichanthelium oligosanthes: A C3 panicoid grass species.</title>
        <authorList>
            <person name="Studer A.J."/>
            <person name="Schnable J.C."/>
            <person name="Brutnell T.P."/>
        </authorList>
    </citation>
    <scope>NUCLEOTIDE SEQUENCE [LARGE SCALE GENOMIC DNA]</scope>
    <source>
        <strain evidence="14">cv. Kellogg 1175</strain>
        <tissue evidence="13">Leaf</tissue>
    </source>
</reference>
<dbReference type="PROSITE" id="PS50071">
    <property type="entry name" value="HOMEOBOX_2"/>
    <property type="match status" value="1"/>
</dbReference>
<evidence type="ECO:0000256" key="1">
    <source>
        <dbReference type="ARBA" id="ARBA00004123"/>
    </source>
</evidence>
<evidence type="ECO:0000313" key="14">
    <source>
        <dbReference type="Proteomes" id="UP000095767"/>
    </source>
</evidence>
<evidence type="ECO:0000256" key="3">
    <source>
        <dbReference type="ARBA" id="ARBA00023015"/>
    </source>
</evidence>
<evidence type="ECO:0000256" key="8">
    <source>
        <dbReference type="ARBA" id="ARBA00024040"/>
    </source>
</evidence>
<comment type="similarity">
    <text evidence="8">Belongs to the WUS homeobox family.</text>
</comment>
<dbReference type="SMART" id="SM00389">
    <property type="entry name" value="HOX"/>
    <property type="match status" value="1"/>
</dbReference>
<evidence type="ECO:0000256" key="5">
    <source>
        <dbReference type="ARBA" id="ARBA00023155"/>
    </source>
</evidence>
<feature type="DNA-binding region" description="Homeobox" evidence="9">
    <location>
        <begin position="21"/>
        <end position="75"/>
    </location>
</feature>
<feature type="domain" description="Homeobox" evidence="12">
    <location>
        <begin position="19"/>
        <end position="74"/>
    </location>
</feature>
<dbReference type="AlphaFoldDB" id="A0A1E5VB09"/>
<feature type="compositionally biased region" description="Basic and acidic residues" evidence="11">
    <location>
        <begin position="96"/>
        <end position="106"/>
    </location>
</feature>
<dbReference type="GO" id="GO:0005634">
    <property type="term" value="C:nucleus"/>
    <property type="evidence" value="ECO:0007669"/>
    <property type="project" value="UniProtKB-SubCell"/>
</dbReference>
<dbReference type="PANTHER" id="PTHR45940:SF3">
    <property type="entry name" value="WUSCHEL-RELATED HOMEOBOX 7"/>
    <property type="match status" value="1"/>
</dbReference>